<evidence type="ECO:0000313" key="3">
    <source>
        <dbReference type="EMBL" id="CAI8614976.1"/>
    </source>
</evidence>
<evidence type="ECO:0000256" key="1">
    <source>
        <dbReference type="SAM" id="MobiDB-lite"/>
    </source>
</evidence>
<feature type="region of interest" description="Disordered" evidence="1">
    <location>
        <begin position="80"/>
        <end position="109"/>
    </location>
</feature>
<dbReference type="Pfam" id="PF00076">
    <property type="entry name" value="RRM_1"/>
    <property type="match status" value="1"/>
</dbReference>
<gene>
    <name evidence="3" type="ORF">VFH_V156440</name>
</gene>
<keyword evidence="4" id="KW-1185">Reference proteome</keyword>
<name>A0AAV1AY94_VICFA</name>
<evidence type="ECO:0000313" key="4">
    <source>
        <dbReference type="Proteomes" id="UP001157006"/>
    </source>
</evidence>
<dbReference type="CDD" id="cd00590">
    <property type="entry name" value="RRM_SF"/>
    <property type="match status" value="1"/>
</dbReference>
<dbReference type="InterPro" id="IPR000504">
    <property type="entry name" value="RRM_dom"/>
</dbReference>
<dbReference type="SUPFAM" id="SSF54928">
    <property type="entry name" value="RNA-binding domain, RBD"/>
    <property type="match status" value="1"/>
</dbReference>
<dbReference type="InterPro" id="IPR035979">
    <property type="entry name" value="RBD_domain_sf"/>
</dbReference>
<dbReference type="Gene3D" id="3.30.70.330">
    <property type="match status" value="1"/>
</dbReference>
<sequence>MYAIFKENGEIDEVIIPPKRDKRGKRFGFVRFFNVADERLMVIKLDNIIIGTKKIHANLPRFNRDSGRRLDKGKEQLGHEIKGVSAGNTEQKGGNNQRTYGGNAKTYARVVNNNQPKRRRVDVLE</sequence>
<accession>A0AAV1AY94</accession>
<dbReference type="AlphaFoldDB" id="A0AAV1AY94"/>
<protein>
    <recommendedName>
        <fullName evidence="2">RRM domain-containing protein</fullName>
    </recommendedName>
</protein>
<evidence type="ECO:0000259" key="2">
    <source>
        <dbReference type="Pfam" id="PF00076"/>
    </source>
</evidence>
<dbReference type="GO" id="GO:0003723">
    <property type="term" value="F:RNA binding"/>
    <property type="evidence" value="ECO:0007669"/>
    <property type="project" value="InterPro"/>
</dbReference>
<dbReference type="InterPro" id="IPR012677">
    <property type="entry name" value="Nucleotide-bd_a/b_plait_sf"/>
</dbReference>
<reference evidence="3 4" key="1">
    <citation type="submission" date="2023-01" db="EMBL/GenBank/DDBJ databases">
        <authorList>
            <person name="Kreplak J."/>
        </authorList>
    </citation>
    <scope>NUCLEOTIDE SEQUENCE [LARGE SCALE GENOMIC DNA]</scope>
</reference>
<dbReference type="EMBL" id="OX451740">
    <property type="protein sequence ID" value="CAI8614976.1"/>
    <property type="molecule type" value="Genomic_DNA"/>
</dbReference>
<proteinExistence type="predicted"/>
<feature type="domain" description="RRM" evidence="2">
    <location>
        <begin position="2"/>
        <end position="56"/>
    </location>
</feature>
<organism evidence="3 4">
    <name type="scientific">Vicia faba</name>
    <name type="common">Broad bean</name>
    <name type="synonym">Faba vulgaris</name>
    <dbReference type="NCBI Taxonomy" id="3906"/>
    <lineage>
        <taxon>Eukaryota</taxon>
        <taxon>Viridiplantae</taxon>
        <taxon>Streptophyta</taxon>
        <taxon>Embryophyta</taxon>
        <taxon>Tracheophyta</taxon>
        <taxon>Spermatophyta</taxon>
        <taxon>Magnoliopsida</taxon>
        <taxon>eudicotyledons</taxon>
        <taxon>Gunneridae</taxon>
        <taxon>Pentapetalae</taxon>
        <taxon>rosids</taxon>
        <taxon>fabids</taxon>
        <taxon>Fabales</taxon>
        <taxon>Fabaceae</taxon>
        <taxon>Papilionoideae</taxon>
        <taxon>50 kb inversion clade</taxon>
        <taxon>NPAAA clade</taxon>
        <taxon>Hologalegina</taxon>
        <taxon>IRL clade</taxon>
        <taxon>Fabeae</taxon>
        <taxon>Vicia</taxon>
    </lineage>
</organism>
<feature type="compositionally biased region" description="Polar residues" evidence="1">
    <location>
        <begin position="86"/>
        <end position="100"/>
    </location>
</feature>
<dbReference type="Proteomes" id="UP001157006">
    <property type="component" value="Chromosome 5"/>
</dbReference>